<evidence type="ECO:0000256" key="4">
    <source>
        <dbReference type="ARBA" id="ARBA00022989"/>
    </source>
</evidence>
<dbReference type="GO" id="GO:0015179">
    <property type="term" value="F:L-amino acid transmembrane transporter activity"/>
    <property type="evidence" value="ECO:0007669"/>
    <property type="project" value="TreeGrafter"/>
</dbReference>
<keyword evidence="5 6" id="KW-0472">Membrane</keyword>
<dbReference type="EMBL" id="MCFA01000053">
    <property type="protein sequence ID" value="ORY12242.1"/>
    <property type="molecule type" value="Genomic_DNA"/>
</dbReference>
<protein>
    <submittedName>
        <fullName evidence="8">Transmembrane amino acid transporter protein-domain-containing protein</fullName>
    </submittedName>
</protein>
<evidence type="ECO:0000259" key="7">
    <source>
        <dbReference type="Pfam" id="PF01490"/>
    </source>
</evidence>
<evidence type="ECO:0000256" key="2">
    <source>
        <dbReference type="ARBA" id="ARBA00008066"/>
    </source>
</evidence>
<dbReference type="OrthoDB" id="294730at2759"/>
<evidence type="ECO:0000313" key="8">
    <source>
        <dbReference type="EMBL" id="ORY12242.1"/>
    </source>
</evidence>
<keyword evidence="3 6" id="KW-0812">Transmembrane</keyword>
<reference evidence="8 9" key="1">
    <citation type="submission" date="2016-07" db="EMBL/GenBank/DDBJ databases">
        <title>Pervasive Adenine N6-methylation of Active Genes in Fungi.</title>
        <authorList>
            <consortium name="DOE Joint Genome Institute"/>
            <person name="Mondo S.J."/>
            <person name="Dannebaum R.O."/>
            <person name="Kuo R.C."/>
            <person name="Labutti K."/>
            <person name="Haridas S."/>
            <person name="Kuo A."/>
            <person name="Salamov A."/>
            <person name="Ahrendt S.R."/>
            <person name="Lipzen A."/>
            <person name="Sullivan W."/>
            <person name="Andreopoulos W.B."/>
            <person name="Clum A."/>
            <person name="Lindquist E."/>
            <person name="Daum C."/>
            <person name="Ramamoorthy G.K."/>
            <person name="Gryganskyi A."/>
            <person name="Culley D."/>
            <person name="Magnuson J.K."/>
            <person name="James T.Y."/>
            <person name="O'Malley M.A."/>
            <person name="Stajich J.E."/>
            <person name="Spatafora J.W."/>
            <person name="Visel A."/>
            <person name="Grigoriev I.V."/>
        </authorList>
    </citation>
    <scope>NUCLEOTIDE SEQUENCE [LARGE SCALE GENOMIC DNA]</scope>
    <source>
        <strain evidence="8 9">CBS 115471</strain>
    </source>
</reference>
<feature type="transmembrane region" description="Helical" evidence="6">
    <location>
        <begin position="137"/>
        <end position="157"/>
    </location>
</feature>
<comment type="similarity">
    <text evidence="2">Belongs to the amino acid/polyamine transporter 2 family.</text>
</comment>
<dbReference type="Pfam" id="PF01490">
    <property type="entry name" value="Aa_trans"/>
    <property type="match status" value="1"/>
</dbReference>
<keyword evidence="4 6" id="KW-1133">Transmembrane helix</keyword>
<dbReference type="GO" id="GO:0016020">
    <property type="term" value="C:membrane"/>
    <property type="evidence" value="ECO:0007669"/>
    <property type="project" value="UniProtKB-SubCell"/>
</dbReference>
<evidence type="ECO:0000256" key="3">
    <source>
        <dbReference type="ARBA" id="ARBA00022692"/>
    </source>
</evidence>
<feature type="transmembrane region" description="Helical" evidence="6">
    <location>
        <begin position="113"/>
        <end position="131"/>
    </location>
</feature>
<sequence>EDPVFGNEGAAIHYRTMNWWHAGIRMFKFMLAETISLGVLALPQAVALLGLAPGLFLAFMIGVMATYTGYINGQFKEKYPAMQSLADCGELIGGFISPFAAIIGREFMAGSQILILVFIMGAHILSFAIALNAVTDYGACIIVFSVFGLAICFSLTLQRTLKAVSYYSIFSCGSAIVAVTDAMIAIGVAKPDMGRVVAVHNGLPPVKGVGPAMNICLAYAGHVAFFGFCAELKYPKDFPKALAFMQITAITFYMLVSAIIQYYAGPLVASPALGPASPIIRKVAFRIALPTIIVAGVVNGSVACKYIYVRMWRRTDTTHQKSFKTLGSWIGICGVAWVISSAITEAVPSFNQLLGLIVSAVLNLPISAIG</sequence>
<gene>
    <name evidence="8" type="ORF">BCR34DRAFT_482916</name>
</gene>
<organism evidence="8 9">
    <name type="scientific">Clohesyomyces aquaticus</name>
    <dbReference type="NCBI Taxonomy" id="1231657"/>
    <lineage>
        <taxon>Eukaryota</taxon>
        <taxon>Fungi</taxon>
        <taxon>Dikarya</taxon>
        <taxon>Ascomycota</taxon>
        <taxon>Pezizomycotina</taxon>
        <taxon>Dothideomycetes</taxon>
        <taxon>Pleosporomycetidae</taxon>
        <taxon>Pleosporales</taxon>
        <taxon>Lindgomycetaceae</taxon>
        <taxon>Clohesyomyces</taxon>
    </lineage>
</organism>
<evidence type="ECO:0000256" key="6">
    <source>
        <dbReference type="SAM" id="Phobius"/>
    </source>
</evidence>
<dbReference type="Proteomes" id="UP000193144">
    <property type="component" value="Unassembled WGS sequence"/>
</dbReference>
<feature type="transmembrane region" description="Helical" evidence="6">
    <location>
        <begin position="164"/>
        <end position="189"/>
    </location>
</feature>
<feature type="transmembrane region" description="Helical" evidence="6">
    <location>
        <begin position="242"/>
        <end position="263"/>
    </location>
</feature>
<feature type="transmembrane region" description="Helical" evidence="6">
    <location>
        <begin position="55"/>
        <end position="73"/>
    </location>
</feature>
<dbReference type="InterPro" id="IPR013057">
    <property type="entry name" value="AA_transpt_TM"/>
</dbReference>
<dbReference type="AlphaFoldDB" id="A0A1Y1ZPS2"/>
<feature type="transmembrane region" description="Helical" evidence="6">
    <location>
        <begin position="325"/>
        <end position="344"/>
    </location>
</feature>
<comment type="subcellular location">
    <subcellularLocation>
        <location evidence="1">Membrane</location>
        <topology evidence="1">Multi-pass membrane protein</topology>
    </subcellularLocation>
</comment>
<dbReference type="PANTHER" id="PTHR22950:SF668">
    <property type="entry name" value="AMINO ACID TRANSPORTER (EUROFUNG)"/>
    <property type="match status" value="1"/>
</dbReference>
<dbReference type="STRING" id="1231657.A0A1Y1ZPS2"/>
<comment type="caution">
    <text evidence="8">The sequence shown here is derived from an EMBL/GenBank/DDBJ whole genome shotgun (WGS) entry which is preliminary data.</text>
</comment>
<evidence type="ECO:0000256" key="1">
    <source>
        <dbReference type="ARBA" id="ARBA00004141"/>
    </source>
</evidence>
<feature type="transmembrane region" description="Helical" evidence="6">
    <location>
        <begin position="209"/>
        <end position="230"/>
    </location>
</feature>
<keyword evidence="9" id="KW-1185">Reference proteome</keyword>
<evidence type="ECO:0000256" key="5">
    <source>
        <dbReference type="ARBA" id="ARBA00023136"/>
    </source>
</evidence>
<accession>A0A1Y1ZPS2</accession>
<evidence type="ECO:0000313" key="9">
    <source>
        <dbReference type="Proteomes" id="UP000193144"/>
    </source>
</evidence>
<proteinExistence type="inferred from homology"/>
<feature type="non-terminal residue" evidence="8">
    <location>
        <position position="1"/>
    </location>
</feature>
<name>A0A1Y1ZPS2_9PLEO</name>
<feature type="transmembrane region" description="Helical" evidence="6">
    <location>
        <begin position="29"/>
        <end position="49"/>
    </location>
</feature>
<dbReference type="PANTHER" id="PTHR22950">
    <property type="entry name" value="AMINO ACID TRANSPORTER"/>
    <property type="match status" value="1"/>
</dbReference>
<feature type="transmembrane region" description="Helical" evidence="6">
    <location>
        <begin position="283"/>
        <end position="304"/>
    </location>
</feature>
<feature type="domain" description="Amino acid transporter transmembrane" evidence="7">
    <location>
        <begin position="29"/>
        <end position="366"/>
    </location>
</feature>